<reference evidence="9 10" key="1">
    <citation type="submission" date="2015-07" db="EMBL/GenBank/DDBJ databases">
        <authorList>
            <person name="Ju K.-S."/>
            <person name="Doroghazi J.R."/>
            <person name="Metcalf W.W."/>
        </authorList>
    </citation>
    <scope>NUCLEOTIDE SEQUENCE [LARGE SCALE GENOMIC DNA]</scope>
    <source>
        <strain evidence="9 10">NRRL B-3589</strain>
    </source>
</reference>
<evidence type="ECO:0000256" key="4">
    <source>
        <dbReference type="ARBA" id="ARBA00022692"/>
    </source>
</evidence>
<comment type="caution">
    <text evidence="9">The sequence shown here is derived from an EMBL/GenBank/DDBJ whole genome shotgun (WGS) entry which is preliminary data.</text>
</comment>
<evidence type="ECO:0000256" key="6">
    <source>
        <dbReference type="ARBA" id="ARBA00023136"/>
    </source>
</evidence>
<dbReference type="InterPro" id="IPR045621">
    <property type="entry name" value="BPD_transp_1_N"/>
</dbReference>
<feature type="domain" description="ABC transmembrane type-1" evidence="8">
    <location>
        <begin position="106"/>
        <end position="312"/>
    </location>
</feature>
<accession>A0ABR5JDF6</accession>
<sequence length="326" mass="35513">MLRFLARRSLGALVIILLISAITFFLFFALPSEPALMSCGKNCTPDALAVINKNLGLDQPVPVQYWHYMTGIFAGRDLTVGHCPAPCFGYSFSNQQPVWGTIVDRYPTTLSLALGGAFVFLIVGVGFGMIAAARRGTVVDKLFSSLSLIGNSLQIYFVGVIALGLFVSGGLRILDEPGYHPFTENPGKWFMGMLLPWLVLSIIFVANYTRMTRSQMIEQLGEEHVRTARAKGLSRRAVFFRYAWRGALAPIVTIFGIDLGSLFGGAMITEFTFNLHGLGRLAVSSVTETDLPTLMAVMLVGCTAIVVANIIVDAAYAFIDPRVRLA</sequence>
<keyword evidence="6 7" id="KW-0472">Membrane</keyword>
<feature type="transmembrane region" description="Helical" evidence="7">
    <location>
        <begin position="242"/>
        <end position="268"/>
    </location>
</feature>
<name>A0ABR5JDF6_9ACTN</name>
<dbReference type="Pfam" id="PF19300">
    <property type="entry name" value="BPD_transp_1_N"/>
    <property type="match status" value="1"/>
</dbReference>
<keyword evidence="10" id="KW-1185">Reference proteome</keyword>
<keyword evidence="4 7" id="KW-0812">Transmembrane</keyword>
<evidence type="ECO:0000256" key="5">
    <source>
        <dbReference type="ARBA" id="ARBA00022989"/>
    </source>
</evidence>
<dbReference type="Proteomes" id="UP000037020">
    <property type="component" value="Unassembled WGS sequence"/>
</dbReference>
<feature type="transmembrane region" description="Helical" evidence="7">
    <location>
        <begin position="12"/>
        <end position="30"/>
    </location>
</feature>
<comment type="subcellular location">
    <subcellularLocation>
        <location evidence="1 7">Cell membrane</location>
        <topology evidence="1 7">Multi-pass membrane protein</topology>
    </subcellularLocation>
</comment>
<feature type="transmembrane region" description="Helical" evidence="7">
    <location>
        <begin position="294"/>
        <end position="319"/>
    </location>
</feature>
<feature type="transmembrane region" description="Helical" evidence="7">
    <location>
        <begin position="153"/>
        <end position="174"/>
    </location>
</feature>
<feature type="transmembrane region" description="Helical" evidence="7">
    <location>
        <begin position="110"/>
        <end position="132"/>
    </location>
</feature>
<keyword evidence="3" id="KW-1003">Cell membrane</keyword>
<dbReference type="CDD" id="cd06261">
    <property type="entry name" value="TM_PBP2"/>
    <property type="match status" value="1"/>
</dbReference>
<dbReference type="PANTHER" id="PTHR43163">
    <property type="entry name" value="DIPEPTIDE TRANSPORT SYSTEM PERMEASE PROTEIN DPPB-RELATED"/>
    <property type="match status" value="1"/>
</dbReference>
<evidence type="ECO:0000259" key="8">
    <source>
        <dbReference type="PROSITE" id="PS50928"/>
    </source>
</evidence>
<evidence type="ECO:0000256" key="2">
    <source>
        <dbReference type="ARBA" id="ARBA00022448"/>
    </source>
</evidence>
<keyword evidence="5 7" id="KW-1133">Transmembrane helix</keyword>
<dbReference type="InterPro" id="IPR000515">
    <property type="entry name" value="MetI-like"/>
</dbReference>
<dbReference type="Pfam" id="PF00528">
    <property type="entry name" value="BPD_transp_1"/>
    <property type="match status" value="1"/>
</dbReference>
<dbReference type="SUPFAM" id="SSF161098">
    <property type="entry name" value="MetI-like"/>
    <property type="match status" value="1"/>
</dbReference>
<feature type="transmembrane region" description="Helical" evidence="7">
    <location>
        <begin position="189"/>
        <end position="209"/>
    </location>
</feature>
<organism evidence="9 10">
    <name type="scientific">Streptomyces varsoviensis</name>
    <dbReference type="NCBI Taxonomy" id="67373"/>
    <lineage>
        <taxon>Bacteria</taxon>
        <taxon>Bacillati</taxon>
        <taxon>Actinomycetota</taxon>
        <taxon>Actinomycetes</taxon>
        <taxon>Kitasatosporales</taxon>
        <taxon>Streptomycetaceae</taxon>
        <taxon>Streptomyces</taxon>
    </lineage>
</organism>
<dbReference type="PROSITE" id="PS50928">
    <property type="entry name" value="ABC_TM1"/>
    <property type="match status" value="1"/>
</dbReference>
<dbReference type="PANTHER" id="PTHR43163:SF6">
    <property type="entry name" value="DIPEPTIDE TRANSPORT SYSTEM PERMEASE PROTEIN DPPB-RELATED"/>
    <property type="match status" value="1"/>
</dbReference>
<protein>
    <submittedName>
        <fullName evidence="9">ABC transporter permease</fullName>
    </submittedName>
</protein>
<proteinExistence type="inferred from homology"/>
<dbReference type="RefSeq" id="WP_030878288.1">
    <property type="nucleotide sequence ID" value="NZ_JBEZAH010000002.1"/>
</dbReference>
<gene>
    <name evidence="9" type="ORF">ADK38_05095</name>
</gene>
<dbReference type="Gene3D" id="1.10.3720.10">
    <property type="entry name" value="MetI-like"/>
    <property type="match status" value="1"/>
</dbReference>
<evidence type="ECO:0000313" key="10">
    <source>
        <dbReference type="Proteomes" id="UP000037020"/>
    </source>
</evidence>
<dbReference type="EMBL" id="LGUT01000415">
    <property type="protein sequence ID" value="KOG91091.1"/>
    <property type="molecule type" value="Genomic_DNA"/>
</dbReference>
<evidence type="ECO:0000256" key="1">
    <source>
        <dbReference type="ARBA" id="ARBA00004651"/>
    </source>
</evidence>
<comment type="similarity">
    <text evidence="7">Belongs to the binding-protein-dependent transport system permease family.</text>
</comment>
<dbReference type="InterPro" id="IPR035906">
    <property type="entry name" value="MetI-like_sf"/>
</dbReference>
<evidence type="ECO:0000256" key="3">
    <source>
        <dbReference type="ARBA" id="ARBA00022475"/>
    </source>
</evidence>
<evidence type="ECO:0000313" key="9">
    <source>
        <dbReference type="EMBL" id="KOG91091.1"/>
    </source>
</evidence>
<evidence type="ECO:0000256" key="7">
    <source>
        <dbReference type="RuleBase" id="RU363032"/>
    </source>
</evidence>
<keyword evidence="2 7" id="KW-0813">Transport</keyword>